<evidence type="ECO:0000256" key="2">
    <source>
        <dbReference type="SAM" id="SignalP"/>
    </source>
</evidence>
<dbReference type="KEGG" id="plei:Q9312_15130"/>
<dbReference type="PANTHER" id="PTHR42776">
    <property type="entry name" value="SERINE PEPTIDASE S9 FAMILY MEMBER"/>
    <property type="match status" value="1"/>
</dbReference>
<gene>
    <name evidence="4" type="ORF">Q9312_15130</name>
</gene>
<keyword evidence="5" id="KW-1185">Reference proteome</keyword>
<dbReference type="Gene3D" id="3.40.50.1820">
    <property type="entry name" value="alpha/beta hydrolase"/>
    <property type="match status" value="1"/>
</dbReference>
<dbReference type="GO" id="GO:0004252">
    <property type="term" value="F:serine-type endopeptidase activity"/>
    <property type="evidence" value="ECO:0007669"/>
    <property type="project" value="TreeGrafter"/>
</dbReference>
<dbReference type="Pfam" id="PF00326">
    <property type="entry name" value="Peptidase_S9"/>
    <property type="match status" value="1"/>
</dbReference>
<protein>
    <submittedName>
        <fullName evidence="4">Prolyl oligopeptidase family serine peptidase</fullName>
    </submittedName>
</protein>
<feature type="chain" id="PRO_5041465482" evidence="2">
    <location>
        <begin position="20"/>
        <end position="651"/>
    </location>
</feature>
<keyword evidence="2" id="KW-0732">Signal</keyword>
<dbReference type="PANTHER" id="PTHR42776:SF27">
    <property type="entry name" value="DIPEPTIDYL PEPTIDASE FAMILY MEMBER 6"/>
    <property type="match status" value="1"/>
</dbReference>
<evidence type="ECO:0000259" key="3">
    <source>
        <dbReference type="Pfam" id="PF00326"/>
    </source>
</evidence>
<evidence type="ECO:0000313" key="4">
    <source>
        <dbReference type="EMBL" id="WMS86552.1"/>
    </source>
</evidence>
<organism evidence="4 5">
    <name type="scientific">Pleionea litopenaei</name>
    <dbReference type="NCBI Taxonomy" id="3070815"/>
    <lineage>
        <taxon>Bacteria</taxon>
        <taxon>Pseudomonadati</taxon>
        <taxon>Pseudomonadota</taxon>
        <taxon>Gammaproteobacteria</taxon>
        <taxon>Oceanospirillales</taxon>
        <taxon>Pleioneaceae</taxon>
        <taxon>Pleionea</taxon>
    </lineage>
</organism>
<dbReference type="InterPro" id="IPR029058">
    <property type="entry name" value="AB_hydrolase_fold"/>
</dbReference>
<proteinExistence type="predicted"/>
<sequence>MVKYLSLLIGLLISLQSYAEKVPLEVFAKQPSFRSVKISPTGEYLAFTYEEGTEVRLAVMSTKDKKILSSFEFGEHKRVIQFDWLNHERVGMLVQKFTGLFDGANPQTIWVAANYDGSIRRGLWDFSSSTMSLLSTLDDDPEHVLVTKRHWSDGGGAKVYKVDIYSAKNDYLKLEPQSAVHSDPGIIAYGTNLKGEVTIAYEYDRGKDETSVEDDIGYFHFKAKGGSDDWNRLALPAKRKRPVVNFYGYNLDETKVYFTSNFDQADDSTLGLFEMDLSSLEITKIFRHEDVDITGGIYGPDNELIGVEYEAGYPEKFFIDPKAEGAVYLRSFMAAFPEQSVYITSMTDDKSKLLVFAHSDRDPGKYYIYDKAKKSMKYLLSRKPEVKPELMARVEPFALKARDGLKMYGQFTIPNGVELKDLPLVVYPHGGPYGEADKWGWDRRAQMLANNGYLVMQLNFRGSGGYGEEFVKAGYGEWGRKMQDDITDATLWAIKTGAADKDRICIHGVSYGGYASMNAVVAEPDLYKCSIPDAGPYDLELQWDNADTFRGANMKHKEYYVKRYIGGSKNNKERSPVFHVDKVKADLFIVHGENDVRVPIENAYVLEEALKKAKKPYIKMYKEDGHGFQKLEYRLDLYKEMLKFLEKNIGK</sequence>
<dbReference type="AlphaFoldDB" id="A0AA51RS39"/>
<dbReference type="SUPFAM" id="SSF82171">
    <property type="entry name" value="DPP6 N-terminal domain-like"/>
    <property type="match status" value="1"/>
</dbReference>
<accession>A0AA51RS39</accession>
<reference evidence="4 5" key="1">
    <citation type="submission" date="2023-08" db="EMBL/GenBank/DDBJ databases">
        <title>Pleionea litopenaei sp. nov., isolated from stomach of juvenile Litopenaeus vannamei.</title>
        <authorList>
            <person name="Rho A.M."/>
            <person name="Hwang C.Y."/>
        </authorList>
    </citation>
    <scope>NUCLEOTIDE SEQUENCE [LARGE SCALE GENOMIC DNA]</scope>
    <source>
        <strain evidence="4 5">HL-JVS1</strain>
    </source>
</reference>
<evidence type="ECO:0000313" key="5">
    <source>
        <dbReference type="Proteomes" id="UP001239782"/>
    </source>
</evidence>
<dbReference type="GO" id="GO:0006508">
    <property type="term" value="P:proteolysis"/>
    <property type="evidence" value="ECO:0007669"/>
    <property type="project" value="InterPro"/>
</dbReference>
<dbReference type="RefSeq" id="WP_309201697.1">
    <property type="nucleotide sequence ID" value="NZ_CP133548.1"/>
</dbReference>
<name>A0AA51RS39_9GAMM</name>
<feature type="signal peptide" evidence="2">
    <location>
        <begin position="1"/>
        <end position="19"/>
    </location>
</feature>
<dbReference type="InterPro" id="IPR001375">
    <property type="entry name" value="Peptidase_S9_cat"/>
</dbReference>
<dbReference type="EMBL" id="CP133548">
    <property type="protein sequence ID" value="WMS86552.1"/>
    <property type="molecule type" value="Genomic_DNA"/>
</dbReference>
<dbReference type="SUPFAM" id="SSF53474">
    <property type="entry name" value="alpha/beta-Hydrolases"/>
    <property type="match status" value="1"/>
</dbReference>
<dbReference type="Proteomes" id="UP001239782">
    <property type="component" value="Chromosome"/>
</dbReference>
<feature type="domain" description="Peptidase S9 prolyl oligopeptidase catalytic" evidence="3">
    <location>
        <begin position="442"/>
        <end position="650"/>
    </location>
</feature>
<evidence type="ECO:0000256" key="1">
    <source>
        <dbReference type="ARBA" id="ARBA00022801"/>
    </source>
</evidence>
<keyword evidence="1" id="KW-0378">Hydrolase</keyword>